<dbReference type="EMBL" id="KJ502657">
    <property type="protein sequence ID" value="AHN84664.1"/>
    <property type="molecule type" value="Genomic_DNA"/>
</dbReference>
<organism evidence="1 2">
    <name type="scientific">Vibrio phage Vc1</name>
    <dbReference type="NCBI Taxonomy" id="1480731"/>
    <lineage>
        <taxon>Viruses</taxon>
        <taxon>Duplodnaviria</taxon>
        <taxon>Heunggongvirae</taxon>
        <taxon>Uroviricota</taxon>
        <taxon>Caudoviricetes</taxon>
        <taxon>Drexlerviridae</taxon>
        <taxon>Jhansiroadvirus</taxon>
        <taxon>Jhansiroadvirus gwaliVC1</taxon>
    </lineage>
</organism>
<name>X2L0B8_9CAUD</name>
<reference evidence="1 2" key="1">
    <citation type="submission" date="2014-02" db="EMBL/GenBank/DDBJ databases">
        <title>The complete genome of the phage of Vibrio sp. which is highly homologous to Vibro cyclitrophicus was sequenced and analyzed.</title>
        <authorList>
            <person name="Li Z."/>
            <person name="Xu Y."/>
            <person name="Zhang J."/>
        </authorList>
    </citation>
    <scope>NUCLEOTIDE SEQUENCE [LARGE SCALE GENOMIC DNA]</scope>
    <source>
        <strain evidence="1">Phi-Vc1</strain>
    </source>
</reference>
<evidence type="ECO:0000313" key="1">
    <source>
        <dbReference type="EMBL" id="AHN84664.1"/>
    </source>
</evidence>
<evidence type="ECO:0000313" key="2">
    <source>
        <dbReference type="Proteomes" id="UP000019741"/>
    </source>
</evidence>
<dbReference type="Proteomes" id="UP000019741">
    <property type="component" value="Segment"/>
</dbReference>
<gene>
    <name evidence="1" type="ORF">PV_013</name>
</gene>
<keyword evidence="2" id="KW-1185">Reference proteome</keyword>
<accession>X2L0B8</accession>
<proteinExistence type="predicted"/>
<sequence>MSNLSFVRHVGDGSTTQFALAVAGENIGYFRTSDIHGYVDDVEVAITINAASPHLVIINPAPKKGADVLLRREMPLDKPYANFERGNNFGHRQVNNTFVQQLYLQQEMLDGFLPKGYYLKQELDAGLHKIKNMAQATSKGDAVEHNQWYDKNVVQDDRLLSLEQSLTAGNLVYRRVVFTATEGQTEFNPNATFGGILNLYINGVNQIAGEAYESIDGRLIKTVPLDEGDRVVAIIGQEPQFVEPEQTDFRYVRYPFFATGGETTYVLPADAKQVMSLYINGIHQTYQGAFDFDASTRTVNFAEALEGGDEVVVYAGSESVVEGDASNLPVTSLDGSLTSTLRSWVQNFVDFGDNRVIATGSTTSRSLSDRFADVVRVADFELGATSDYEAIKRAHDYANIVQRPVEYERRTYTIDRIPESIRVLSDVNFNNATLRFVEGAKGKISLYSIDTLLPERVMPASTVSVIQSSLYEDAVNIPSLAATSYTNSYLLIENDELLAHRQGYTTDFYKTDPVILLENGNMTAPLLCDHRTGNLTITEKPLESTWLTFGKLTVKLDYTTDVDGAQLVVTRRHSTLFHNIRFENIGTELANPTSLIAALEVAYTMFYNVDGDQGGVDSGAGYMFSYQKCIDTHFDKCGAGGGWGVTNSNWQKNTIITLCDLNRFDAHFGIGDVTISDSSFYGYGAQLAFGRGNFTCNRVTFNQTEGSNINGFRALQFRADTGLGYKGKINMNDCVLNVMYTFDEYRIPIVYVPAFQNVDANPTVDWYLPDIHISNLRANYVSRGTYVHEVKVSAFVMADTYDVPNKIHLPDIIEVDGMSSNYKGQLLGLNGCYFVGTNLDNVCFETKTCNVYLRNIHNDITHIDKDNLDASFGSYAYDVSLFDFGGTTNNIQNSNVRFVIDAERCTGSIYANTATADVTFRYGELLSIWTARNFENLIPAKVSFSKVWARTKSSDTEYYLADSFTRLLVENCEIIATSFNGVTATKFDPLTRQRLQRCYISADSSLDQLGVDALWNTIETVTDMYKKPTT</sequence>
<protein>
    <submittedName>
        <fullName evidence="1">Tail fiber protein</fullName>
    </submittedName>
</protein>
<dbReference type="GO" id="GO:0098015">
    <property type="term" value="C:virus tail"/>
    <property type="evidence" value="ECO:0007669"/>
    <property type="project" value="UniProtKB-KW"/>
</dbReference>